<evidence type="ECO:0000256" key="1">
    <source>
        <dbReference type="SAM" id="MobiDB-lite"/>
    </source>
</evidence>
<feature type="region of interest" description="Disordered" evidence="1">
    <location>
        <begin position="136"/>
        <end position="173"/>
    </location>
</feature>
<evidence type="ECO:0000313" key="2">
    <source>
        <dbReference type="EMBL" id="GAA3392664.1"/>
    </source>
</evidence>
<dbReference type="Proteomes" id="UP001501676">
    <property type="component" value="Unassembled WGS sequence"/>
</dbReference>
<reference evidence="3" key="1">
    <citation type="journal article" date="2019" name="Int. J. Syst. Evol. Microbiol.">
        <title>The Global Catalogue of Microorganisms (GCM) 10K type strain sequencing project: providing services to taxonomists for standard genome sequencing and annotation.</title>
        <authorList>
            <consortium name="The Broad Institute Genomics Platform"/>
            <consortium name="The Broad Institute Genome Sequencing Center for Infectious Disease"/>
            <person name="Wu L."/>
            <person name="Ma J."/>
        </authorList>
    </citation>
    <scope>NUCLEOTIDE SEQUENCE [LARGE SCALE GENOMIC DNA]</scope>
    <source>
        <strain evidence="3">JCM 9458</strain>
    </source>
</reference>
<proteinExistence type="predicted"/>
<name>A0ABP6T570_9ACTN</name>
<dbReference type="RefSeq" id="WP_345731147.1">
    <property type="nucleotide sequence ID" value="NZ_BAAAYN010000038.1"/>
</dbReference>
<gene>
    <name evidence="2" type="ORF">GCM10020369_55260</name>
</gene>
<dbReference type="EMBL" id="BAAAYN010000038">
    <property type="protein sequence ID" value="GAA3392664.1"/>
    <property type="molecule type" value="Genomic_DNA"/>
</dbReference>
<organism evidence="2 3">
    <name type="scientific">Cryptosporangium minutisporangium</name>
    <dbReference type="NCBI Taxonomy" id="113569"/>
    <lineage>
        <taxon>Bacteria</taxon>
        <taxon>Bacillati</taxon>
        <taxon>Actinomycetota</taxon>
        <taxon>Actinomycetes</taxon>
        <taxon>Cryptosporangiales</taxon>
        <taxon>Cryptosporangiaceae</taxon>
        <taxon>Cryptosporangium</taxon>
    </lineage>
</organism>
<evidence type="ECO:0000313" key="3">
    <source>
        <dbReference type="Proteomes" id="UP001501676"/>
    </source>
</evidence>
<keyword evidence="3" id="KW-1185">Reference proteome</keyword>
<sequence>MRFDGRPPDIRTLRAHAAEISTVRLRLAWIGAVCRSLTWDDESFGSLAGWIAEALDRVTARQAELVEYVAENFAIFADDLWEAVAAGDEDGDCPVGPVVIRSPWLLGRPADQYTYLHERITDGAWIDPALVVGHSRAGPDPFDPDPSTRTRLPRTRPRGRSPGWNRSAGCSTG</sequence>
<accession>A0ABP6T570</accession>
<protein>
    <submittedName>
        <fullName evidence="2">Uncharacterized protein</fullName>
    </submittedName>
</protein>
<comment type="caution">
    <text evidence="2">The sequence shown here is derived from an EMBL/GenBank/DDBJ whole genome shotgun (WGS) entry which is preliminary data.</text>
</comment>